<sequence length="99" mass="11535">MSRTGWSGGSATSSNEHFYRPNVTQNQQPRYSPRRLKCLVHRTRTCRLWPSSATMTWPRISTCTTRRDTTWWWESRTPGPRGPACLPRRCQIASAWPAR</sequence>
<dbReference type="EMBL" id="HBUE01278275">
    <property type="protein sequence ID" value="CAG6567596.1"/>
    <property type="molecule type" value="Transcribed_RNA"/>
</dbReference>
<accession>A0A8D8DTW6</accession>
<organism evidence="2">
    <name type="scientific">Culex pipiens</name>
    <name type="common">House mosquito</name>
    <dbReference type="NCBI Taxonomy" id="7175"/>
    <lineage>
        <taxon>Eukaryota</taxon>
        <taxon>Metazoa</taxon>
        <taxon>Ecdysozoa</taxon>
        <taxon>Arthropoda</taxon>
        <taxon>Hexapoda</taxon>
        <taxon>Insecta</taxon>
        <taxon>Pterygota</taxon>
        <taxon>Neoptera</taxon>
        <taxon>Endopterygota</taxon>
        <taxon>Diptera</taxon>
        <taxon>Nematocera</taxon>
        <taxon>Culicoidea</taxon>
        <taxon>Culicidae</taxon>
        <taxon>Culicinae</taxon>
        <taxon>Culicini</taxon>
        <taxon>Culex</taxon>
        <taxon>Culex</taxon>
    </lineage>
</organism>
<evidence type="ECO:0000256" key="1">
    <source>
        <dbReference type="SAM" id="MobiDB-lite"/>
    </source>
</evidence>
<evidence type="ECO:0000313" key="2">
    <source>
        <dbReference type="EMBL" id="CAG6516097.1"/>
    </source>
</evidence>
<dbReference type="AlphaFoldDB" id="A0A8D8DTW6"/>
<dbReference type="EMBL" id="HBUE01172817">
    <property type="protein sequence ID" value="CAG6516097.1"/>
    <property type="molecule type" value="Transcribed_RNA"/>
</dbReference>
<name>A0A8D8DTW6_CULPI</name>
<protein>
    <submittedName>
        <fullName evidence="2">(northern house mosquito) hypothetical protein</fullName>
    </submittedName>
</protein>
<reference evidence="2" key="1">
    <citation type="submission" date="2021-05" db="EMBL/GenBank/DDBJ databases">
        <authorList>
            <person name="Alioto T."/>
            <person name="Alioto T."/>
            <person name="Gomez Garrido J."/>
        </authorList>
    </citation>
    <scope>NUCLEOTIDE SEQUENCE</scope>
</reference>
<proteinExistence type="predicted"/>
<feature type="region of interest" description="Disordered" evidence="1">
    <location>
        <begin position="1"/>
        <end position="30"/>
    </location>
</feature>